<dbReference type="PANTHER" id="PTHR43157">
    <property type="entry name" value="PHOSPHATIDYLINOSITOL-GLYCAN BIOSYNTHESIS CLASS F PROTEIN-RELATED"/>
    <property type="match status" value="1"/>
</dbReference>
<gene>
    <name evidence="3" type="ORF">Poli38472_005421</name>
</gene>
<proteinExistence type="predicted"/>
<reference evidence="3" key="1">
    <citation type="submission" date="2019-03" db="EMBL/GenBank/DDBJ databases">
        <title>Long read genome sequence of the mycoparasitic Pythium oligandrum ATCC 38472 isolated from sugarbeet rhizosphere.</title>
        <authorList>
            <person name="Gaulin E."/>
        </authorList>
    </citation>
    <scope>NUCLEOTIDE SEQUENCE</scope>
    <source>
        <strain evidence="3">ATCC 38472_TT</strain>
    </source>
</reference>
<dbReference type="CDD" id="cd05327">
    <property type="entry name" value="retinol-DH_like_SDR_c_like"/>
    <property type="match status" value="1"/>
</dbReference>
<dbReference type="EMBL" id="SPLM01000073">
    <property type="protein sequence ID" value="TMW62803.1"/>
    <property type="molecule type" value="Genomic_DNA"/>
</dbReference>
<dbReference type="PANTHER" id="PTHR43157:SF31">
    <property type="entry name" value="PHOSPHATIDYLINOSITOL-GLYCAN BIOSYNTHESIS CLASS F PROTEIN"/>
    <property type="match status" value="1"/>
</dbReference>
<accession>A0A8K1FLL3</accession>
<dbReference type="GO" id="GO:0016491">
    <property type="term" value="F:oxidoreductase activity"/>
    <property type="evidence" value="ECO:0007669"/>
    <property type="project" value="UniProtKB-KW"/>
</dbReference>
<organism evidence="3 4">
    <name type="scientific">Pythium oligandrum</name>
    <name type="common">Mycoparasitic fungus</name>
    <dbReference type="NCBI Taxonomy" id="41045"/>
    <lineage>
        <taxon>Eukaryota</taxon>
        <taxon>Sar</taxon>
        <taxon>Stramenopiles</taxon>
        <taxon>Oomycota</taxon>
        <taxon>Peronosporomycetes</taxon>
        <taxon>Pythiales</taxon>
        <taxon>Pythiaceae</taxon>
        <taxon>Pythium</taxon>
    </lineage>
</organism>
<keyword evidence="4" id="KW-1185">Reference proteome</keyword>
<name>A0A8K1FLL3_PYTOL</name>
<protein>
    <submittedName>
        <fullName evidence="3">Uncharacterized protein</fullName>
    </submittedName>
</protein>
<dbReference type="InterPro" id="IPR036291">
    <property type="entry name" value="NAD(P)-bd_dom_sf"/>
</dbReference>
<dbReference type="AlphaFoldDB" id="A0A8K1FLL3"/>
<dbReference type="SUPFAM" id="SSF51735">
    <property type="entry name" value="NAD(P)-binding Rossmann-fold domains"/>
    <property type="match status" value="1"/>
</dbReference>
<evidence type="ECO:0000313" key="3">
    <source>
        <dbReference type="EMBL" id="TMW62803.1"/>
    </source>
</evidence>
<comment type="caution">
    <text evidence="3">The sequence shown here is derived from an EMBL/GenBank/DDBJ whole genome shotgun (WGS) entry which is preliminary data.</text>
</comment>
<sequence length="315" mass="34149">MTAPVKWDASHIPSLKDKTAIVTGANTGIGFATALRLAEHGARVIVACRSEERGRQAVKEMQAELDAQPKQAGGSVEFMKLDLSSMAGTRRFAEDFNGQFNRLDLLINNAAVVSPSEPLTVDGVESQFAVNHVNAFLLTTLLFGKLKASPAARVVSVSSDVHQMSNIDFPTLVTGTDKLFGRYARSKLANLLFTYELGRRLESARVSNIISVSAHPGTTATTAIDKAIDAQFPGWLSGISKTLFSWVPKKTPDMGALPILYAATAEDVRNSEFFGPTGKRGHPGRDKSHAMSHSKEDAKQLWELCEELTKTSFNV</sequence>
<dbReference type="OrthoDB" id="47007at2759"/>
<dbReference type="Gene3D" id="3.40.50.720">
    <property type="entry name" value="NAD(P)-binding Rossmann-like Domain"/>
    <property type="match status" value="1"/>
</dbReference>
<evidence type="ECO:0000256" key="1">
    <source>
        <dbReference type="ARBA" id="ARBA00023002"/>
    </source>
</evidence>
<keyword evidence="1" id="KW-0560">Oxidoreductase</keyword>
<dbReference type="Pfam" id="PF00106">
    <property type="entry name" value="adh_short"/>
    <property type="match status" value="1"/>
</dbReference>
<dbReference type="Proteomes" id="UP000794436">
    <property type="component" value="Unassembled WGS sequence"/>
</dbReference>
<dbReference type="NCBIfam" id="NF004846">
    <property type="entry name" value="PRK06197.1"/>
    <property type="match status" value="1"/>
</dbReference>
<feature type="region of interest" description="Disordered" evidence="2">
    <location>
        <begin position="272"/>
        <end position="293"/>
    </location>
</feature>
<dbReference type="PRINTS" id="PR00081">
    <property type="entry name" value="GDHRDH"/>
</dbReference>
<dbReference type="InterPro" id="IPR002347">
    <property type="entry name" value="SDR_fam"/>
</dbReference>
<evidence type="ECO:0000313" key="4">
    <source>
        <dbReference type="Proteomes" id="UP000794436"/>
    </source>
</evidence>
<evidence type="ECO:0000256" key="2">
    <source>
        <dbReference type="SAM" id="MobiDB-lite"/>
    </source>
</evidence>
<feature type="compositionally biased region" description="Basic and acidic residues" evidence="2">
    <location>
        <begin position="283"/>
        <end position="293"/>
    </location>
</feature>